<dbReference type="KEGG" id="pbap:Pla133_31510"/>
<sequence>MKITSLCILAIGLAGSARLLPSQPQDEQAKSSATVEGVFVDQDGAPLEGVHVLNRIWPGAESSTESDGDGHFEILLEWDGNKDGTWYEGYARKEGRAMLKFRADLRAGQEFDFGRLTLTPGGVLSGEVLDASGAPLSGAMLLVVDAAQQASAPEGAQADGPPWEQVIDRGSTDASGAYEIIGVPPGTWFIVAKHESTWWLWSEPIRLEAGKRATASPFHLESLPAEYQIQGRVVDPGDKPVANAQVATSVLSPDGRFMMQTTARTDESGQFVLFFSRLPSGTVDLRVQPEGDELDDGSLLDVSPGARDLVVHLGGTKVLRLHVVDDTGRPVERYGWGLSIDKPGSFVMTGSAPAFHEGGYATLRVPEHPFELEIRSDAHDRKEIGAFTPDALPKVLEITLTSSQAISGYVTFQGRPVPDVFVELVQRTPNYLDGVVEGHWNGLYYGLESSTTHTDQSGRFRIPNDFPHITYYARAWADGYAEGTSGPVKVGATGVHVELGVGGEIAGVVSVPRGLPPGGIELEFYREEIKASSINTSVGKILRTITDDDGSYSQPHLDPGTWLVRVHPSGTLLSDLGWSEAKVEAESHPYVVTVQDQDTTYFDIALGRDEPCILEGRISVGDKIREGYSELLLEGPFALDLDFSGVDEHGRFRLVARSSGKYRLVINAGPGHHQYKTITDLVELVPGTNAWERDLPVDQWTGEGIRLDAH</sequence>
<evidence type="ECO:0000313" key="1">
    <source>
        <dbReference type="EMBL" id="QDU68059.1"/>
    </source>
</evidence>
<dbReference type="InterPro" id="IPR013784">
    <property type="entry name" value="Carb-bd-like_fold"/>
</dbReference>
<keyword evidence="1" id="KW-0812">Transmembrane</keyword>
<dbReference type="SUPFAM" id="SSF49452">
    <property type="entry name" value="Starch-binding domain-like"/>
    <property type="match status" value="2"/>
</dbReference>
<dbReference type="EMBL" id="CP036287">
    <property type="protein sequence ID" value="QDU68059.1"/>
    <property type="molecule type" value="Genomic_DNA"/>
</dbReference>
<keyword evidence="1" id="KW-0472">Membrane</keyword>
<dbReference type="SUPFAM" id="SSF49464">
    <property type="entry name" value="Carboxypeptidase regulatory domain-like"/>
    <property type="match status" value="2"/>
</dbReference>
<keyword evidence="2" id="KW-1185">Reference proteome</keyword>
<dbReference type="GO" id="GO:0030246">
    <property type="term" value="F:carbohydrate binding"/>
    <property type="evidence" value="ECO:0007669"/>
    <property type="project" value="InterPro"/>
</dbReference>
<dbReference type="Gene3D" id="2.60.40.1120">
    <property type="entry name" value="Carboxypeptidase-like, regulatory domain"/>
    <property type="match status" value="2"/>
</dbReference>
<protein>
    <submittedName>
        <fullName evidence="1">Nickel uptake substrate-specific transmembrane region</fullName>
    </submittedName>
</protein>
<proteinExistence type="predicted"/>
<accession>A0A518BM49</accession>
<dbReference type="Proteomes" id="UP000316921">
    <property type="component" value="Chromosome"/>
</dbReference>
<reference evidence="1 2" key="1">
    <citation type="submission" date="2019-02" db="EMBL/GenBank/DDBJ databases">
        <title>Deep-cultivation of Planctomycetes and their phenomic and genomic characterization uncovers novel biology.</title>
        <authorList>
            <person name="Wiegand S."/>
            <person name="Jogler M."/>
            <person name="Boedeker C."/>
            <person name="Pinto D."/>
            <person name="Vollmers J."/>
            <person name="Rivas-Marin E."/>
            <person name="Kohn T."/>
            <person name="Peeters S.H."/>
            <person name="Heuer A."/>
            <person name="Rast P."/>
            <person name="Oberbeckmann S."/>
            <person name="Bunk B."/>
            <person name="Jeske O."/>
            <person name="Meyerdierks A."/>
            <person name="Storesund J.E."/>
            <person name="Kallscheuer N."/>
            <person name="Luecker S."/>
            <person name="Lage O.M."/>
            <person name="Pohl T."/>
            <person name="Merkel B.J."/>
            <person name="Hornburger P."/>
            <person name="Mueller R.-W."/>
            <person name="Bruemmer F."/>
            <person name="Labrenz M."/>
            <person name="Spormann A.M."/>
            <person name="Op den Camp H."/>
            <person name="Overmann J."/>
            <person name="Amann R."/>
            <person name="Jetten M.S.M."/>
            <person name="Mascher T."/>
            <person name="Medema M.H."/>
            <person name="Devos D.P."/>
            <person name="Kaster A.-K."/>
            <person name="Ovreas L."/>
            <person name="Rohde M."/>
            <person name="Galperin M.Y."/>
            <person name="Jogler C."/>
        </authorList>
    </citation>
    <scope>NUCLEOTIDE SEQUENCE [LARGE SCALE GENOMIC DNA]</scope>
    <source>
        <strain evidence="1 2">Pla133</strain>
    </source>
</reference>
<dbReference type="AlphaFoldDB" id="A0A518BM49"/>
<dbReference type="InterPro" id="IPR008969">
    <property type="entry name" value="CarboxyPept-like_regulatory"/>
</dbReference>
<gene>
    <name evidence="1" type="ORF">Pla133_31510</name>
</gene>
<evidence type="ECO:0000313" key="2">
    <source>
        <dbReference type="Proteomes" id="UP000316921"/>
    </source>
</evidence>
<organism evidence="1 2">
    <name type="scientific">Engelhardtia mirabilis</name>
    <dbReference type="NCBI Taxonomy" id="2528011"/>
    <lineage>
        <taxon>Bacteria</taxon>
        <taxon>Pseudomonadati</taxon>
        <taxon>Planctomycetota</taxon>
        <taxon>Planctomycetia</taxon>
        <taxon>Planctomycetia incertae sedis</taxon>
        <taxon>Engelhardtia</taxon>
    </lineage>
</organism>
<name>A0A518BM49_9BACT</name>